<name>A0A0B7MKJ1_9FIRM</name>
<dbReference type="Proteomes" id="UP000046155">
    <property type="component" value="Unassembled WGS sequence"/>
</dbReference>
<accession>A0A0B7MKJ1</accession>
<organism evidence="2 3">
    <name type="scientific">Syntrophaceticus schinkii</name>
    <dbReference type="NCBI Taxonomy" id="499207"/>
    <lineage>
        <taxon>Bacteria</taxon>
        <taxon>Bacillati</taxon>
        <taxon>Bacillota</taxon>
        <taxon>Clostridia</taxon>
        <taxon>Thermoanaerobacterales</taxon>
        <taxon>Thermoanaerobacterales Family III. Incertae Sedis</taxon>
        <taxon>Syntrophaceticus</taxon>
    </lineage>
</organism>
<evidence type="ECO:0000313" key="2">
    <source>
        <dbReference type="EMBL" id="CEO88172.1"/>
    </source>
</evidence>
<dbReference type="AlphaFoldDB" id="A0A0B7MKJ1"/>
<proteinExistence type="predicted"/>
<feature type="transmembrane region" description="Helical" evidence="1">
    <location>
        <begin position="106"/>
        <end position="125"/>
    </location>
</feature>
<evidence type="ECO:0000313" key="3">
    <source>
        <dbReference type="Proteomes" id="UP000046155"/>
    </source>
</evidence>
<reference evidence="3" key="1">
    <citation type="submission" date="2015-01" db="EMBL/GenBank/DDBJ databases">
        <authorList>
            <person name="Manzoor Shahid"/>
            <person name="Zubair Saima"/>
        </authorList>
    </citation>
    <scope>NUCLEOTIDE SEQUENCE [LARGE SCALE GENOMIC DNA]</scope>
    <source>
        <strain evidence="3">Sp3</strain>
    </source>
</reference>
<sequence>MRACFWNKAAFTIFMNVGQYLTLPHYILNYHDYVIQAALLVPALLLATFLFFFLGIALFERNPLERSGQLLVFGDTRKVIQVVASLFIAVVVTIAVGEFFTTLRGFTLLLVLLGAYFLCSGFIKWRCGDGVRLE</sequence>
<evidence type="ECO:0000256" key="1">
    <source>
        <dbReference type="SAM" id="Phobius"/>
    </source>
</evidence>
<dbReference type="EMBL" id="CDRZ01000060">
    <property type="protein sequence ID" value="CEO88172.1"/>
    <property type="molecule type" value="Genomic_DNA"/>
</dbReference>
<keyword evidence="1" id="KW-0812">Transmembrane</keyword>
<keyword evidence="1" id="KW-1133">Transmembrane helix</keyword>
<dbReference type="RefSeq" id="WP_044664389.1">
    <property type="nucleotide sequence ID" value="NZ_CDRZ01000060.1"/>
</dbReference>
<gene>
    <name evidence="2" type="ORF">SSCH_1520014</name>
</gene>
<feature type="transmembrane region" description="Helical" evidence="1">
    <location>
        <begin position="33"/>
        <end position="59"/>
    </location>
</feature>
<protein>
    <submittedName>
        <fullName evidence="2">Uncharacterized protein</fullName>
    </submittedName>
</protein>
<keyword evidence="3" id="KW-1185">Reference proteome</keyword>
<keyword evidence="1" id="KW-0472">Membrane</keyword>
<feature type="transmembrane region" description="Helical" evidence="1">
    <location>
        <begin position="9"/>
        <end position="27"/>
    </location>
</feature>
<feature type="transmembrane region" description="Helical" evidence="1">
    <location>
        <begin position="79"/>
        <end position="100"/>
    </location>
</feature>